<proteinExistence type="predicted"/>
<keyword evidence="3" id="KW-1185">Reference proteome</keyword>
<accession>A0A5B7IXY9</accession>
<name>A0A5B7IXY9_PORTR</name>
<evidence type="ECO:0000313" key="2">
    <source>
        <dbReference type="EMBL" id="MPC87159.1"/>
    </source>
</evidence>
<gene>
    <name evidence="2" type="ORF">E2C01_082011</name>
</gene>
<dbReference type="AlphaFoldDB" id="A0A5B7IXY9"/>
<reference evidence="2 3" key="1">
    <citation type="submission" date="2019-05" db="EMBL/GenBank/DDBJ databases">
        <title>Another draft genome of Portunus trituberculatus and its Hox gene families provides insights of decapod evolution.</title>
        <authorList>
            <person name="Jeong J.-H."/>
            <person name="Song I."/>
            <person name="Kim S."/>
            <person name="Choi T."/>
            <person name="Kim D."/>
            <person name="Ryu S."/>
            <person name="Kim W."/>
        </authorList>
    </citation>
    <scope>NUCLEOTIDE SEQUENCE [LARGE SCALE GENOMIC DNA]</scope>
    <source>
        <tissue evidence="2">Muscle</tissue>
    </source>
</reference>
<feature type="region of interest" description="Disordered" evidence="1">
    <location>
        <begin position="41"/>
        <end position="65"/>
    </location>
</feature>
<comment type="caution">
    <text evidence="2">The sequence shown here is derived from an EMBL/GenBank/DDBJ whole genome shotgun (WGS) entry which is preliminary data.</text>
</comment>
<dbReference type="Proteomes" id="UP000324222">
    <property type="component" value="Unassembled WGS sequence"/>
</dbReference>
<sequence length="65" mass="6537">MVCWKGCRPGITREEVVVVVGVKVMPGVPGVDVSPVFCSSSAASSAYSSGGGGGRSGGKHRIETN</sequence>
<protein>
    <submittedName>
        <fullName evidence="2">Uncharacterized protein</fullName>
    </submittedName>
</protein>
<evidence type="ECO:0000256" key="1">
    <source>
        <dbReference type="SAM" id="MobiDB-lite"/>
    </source>
</evidence>
<dbReference type="EMBL" id="VSRR010073656">
    <property type="protein sequence ID" value="MPC87159.1"/>
    <property type="molecule type" value="Genomic_DNA"/>
</dbReference>
<organism evidence="2 3">
    <name type="scientific">Portunus trituberculatus</name>
    <name type="common">Swimming crab</name>
    <name type="synonym">Neptunus trituberculatus</name>
    <dbReference type="NCBI Taxonomy" id="210409"/>
    <lineage>
        <taxon>Eukaryota</taxon>
        <taxon>Metazoa</taxon>
        <taxon>Ecdysozoa</taxon>
        <taxon>Arthropoda</taxon>
        <taxon>Crustacea</taxon>
        <taxon>Multicrustacea</taxon>
        <taxon>Malacostraca</taxon>
        <taxon>Eumalacostraca</taxon>
        <taxon>Eucarida</taxon>
        <taxon>Decapoda</taxon>
        <taxon>Pleocyemata</taxon>
        <taxon>Brachyura</taxon>
        <taxon>Eubrachyura</taxon>
        <taxon>Portunoidea</taxon>
        <taxon>Portunidae</taxon>
        <taxon>Portuninae</taxon>
        <taxon>Portunus</taxon>
    </lineage>
</organism>
<evidence type="ECO:0000313" key="3">
    <source>
        <dbReference type="Proteomes" id="UP000324222"/>
    </source>
</evidence>